<reference evidence="4" key="1">
    <citation type="submission" date="2023-01" db="EMBL/GenBank/DDBJ databases">
        <authorList>
            <person name="Van Ghelder C."/>
            <person name="Rancurel C."/>
        </authorList>
    </citation>
    <scope>NUCLEOTIDE SEQUENCE</scope>
    <source>
        <strain evidence="4">CNCM I-4278</strain>
    </source>
</reference>
<feature type="compositionally biased region" description="Polar residues" evidence="2">
    <location>
        <begin position="838"/>
        <end position="862"/>
    </location>
</feature>
<dbReference type="Gene3D" id="3.30.70.330">
    <property type="match status" value="1"/>
</dbReference>
<evidence type="ECO:0000313" key="5">
    <source>
        <dbReference type="Proteomes" id="UP001152607"/>
    </source>
</evidence>
<feature type="domain" description="RRM" evidence="3">
    <location>
        <begin position="573"/>
        <end position="650"/>
    </location>
</feature>
<feature type="region of interest" description="Disordered" evidence="2">
    <location>
        <begin position="267"/>
        <end position="329"/>
    </location>
</feature>
<feature type="compositionally biased region" description="Polar residues" evidence="2">
    <location>
        <begin position="1073"/>
        <end position="1094"/>
    </location>
</feature>
<organism evidence="4 5">
    <name type="scientific">Periconia digitata</name>
    <dbReference type="NCBI Taxonomy" id="1303443"/>
    <lineage>
        <taxon>Eukaryota</taxon>
        <taxon>Fungi</taxon>
        <taxon>Dikarya</taxon>
        <taxon>Ascomycota</taxon>
        <taxon>Pezizomycotina</taxon>
        <taxon>Dothideomycetes</taxon>
        <taxon>Pleosporomycetidae</taxon>
        <taxon>Pleosporales</taxon>
        <taxon>Massarineae</taxon>
        <taxon>Periconiaceae</taxon>
        <taxon>Periconia</taxon>
    </lineage>
</organism>
<name>A0A9W4U387_9PLEO</name>
<accession>A0A9W4U387</accession>
<comment type="caution">
    <text evidence="4">The sequence shown here is derived from an EMBL/GenBank/DDBJ whole genome shotgun (WGS) entry which is preliminary data.</text>
</comment>
<feature type="compositionally biased region" description="Basic and acidic residues" evidence="2">
    <location>
        <begin position="790"/>
        <end position="808"/>
    </location>
</feature>
<dbReference type="InterPro" id="IPR012677">
    <property type="entry name" value="Nucleotide-bd_a/b_plait_sf"/>
</dbReference>
<keyword evidence="5" id="KW-1185">Reference proteome</keyword>
<feature type="compositionally biased region" description="Polar residues" evidence="2">
    <location>
        <begin position="498"/>
        <end position="520"/>
    </location>
</feature>
<gene>
    <name evidence="4" type="ORF">PDIGIT_LOCUS1443</name>
</gene>
<dbReference type="Proteomes" id="UP001152607">
    <property type="component" value="Unassembled WGS sequence"/>
</dbReference>
<keyword evidence="1" id="KW-0694">RNA-binding</keyword>
<dbReference type="PROSITE" id="PS50102">
    <property type="entry name" value="RRM"/>
    <property type="match status" value="1"/>
</dbReference>
<feature type="region of interest" description="Disordered" evidence="2">
    <location>
        <begin position="1217"/>
        <end position="1285"/>
    </location>
</feature>
<feature type="compositionally biased region" description="Polar residues" evidence="2">
    <location>
        <begin position="944"/>
        <end position="960"/>
    </location>
</feature>
<dbReference type="CDD" id="cd00590">
    <property type="entry name" value="RRM_SF"/>
    <property type="match status" value="1"/>
</dbReference>
<feature type="compositionally biased region" description="Polar residues" evidence="2">
    <location>
        <begin position="874"/>
        <end position="883"/>
    </location>
</feature>
<feature type="region of interest" description="Disordered" evidence="2">
    <location>
        <begin position="1"/>
        <end position="31"/>
    </location>
</feature>
<feature type="compositionally biased region" description="Basic residues" evidence="2">
    <location>
        <begin position="1000"/>
        <end position="1011"/>
    </location>
</feature>
<feature type="compositionally biased region" description="Basic and acidic residues" evidence="2">
    <location>
        <begin position="1012"/>
        <end position="1028"/>
    </location>
</feature>
<feature type="compositionally biased region" description="Polar residues" evidence="2">
    <location>
        <begin position="19"/>
        <end position="28"/>
    </location>
</feature>
<feature type="region of interest" description="Disordered" evidence="2">
    <location>
        <begin position="785"/>
        <end position="1109"/>
    </location>
</feature>
<evidence type="ECO:0000259" key="3">
    <source>
        <dbReference type="PROSITE" id="PS50102"/>
    </source>
</evidence>
<feature type="region of interest" description="Disordered" evidence="2">
    <location>
        <begin position="1124"/>
        <end position="1156"/>
    </location>
</feature>
<feature type="compositionally biased region" description="Low complexity" evidence="2">
    <location>
        <begin position="711"/>
        <end position="725"/>
    </location>
</feature>
<dbReference type="OrthoDB" id="3800936at2759"/>
<feature type="compositionally biased region" description="Low complexity" evidence="2">
    <location>
        <begin position="1233"/>
        <end position="1248"/>
    </location>
</feature>
<feature type="compositionally biased region" description="Polar residues" evidence="2">
    <location>
        <begin position="689"/>
        <end position="702"/>
    </location>
</feature>
<feature type="region of interest" description="Disordered" evidence="2">
    <location>
        <begin position="68"/>
        <end position="89"/>
    </location>
</feature>
<dbReference type="InterPro" id="IPR035979">
    <property type="entry name" value="RBD_domain_sf"/>
</dbReference>
<dbReference type="InterPro" id="IPR000504">
    <property type="entry name" value="RRM_dom"/>
</dbReference>
<evidence type="ECO:0000256" key="2">
    <source>
        <dbReference type="SAM" id="MobiDB-lite"/>
    </source>
</evidence>
<dbReference type="EMBL" id="CAOQHR010000001">
    <property type="protein sequence ID" value="CAI6263425.1"/>
    <property type="molecule type" value="Genomic_DNA"/>
</dbReference>
<proteinExistence type="predicted"/>
<dbReference type="SUPFAM" id="SSF54928">
    <property type="entry name" value="RNA-binding domain, RBD"/>
    <property type="match status" value="1"/>
</dbReference>
<feature type="compositionally biased region" description="Polar residues" evidence="2">
    <location>
        <begin position="1049"/>
        <end position="1064"/>
    </location>
</feature>
<feature type="compositionally biased region" description="Low complexity" evidence="2">
    <location>
        <begin position="312"/>
        <end position="324"/>
    </location>
</feature>
<feature type="compositionally biased region" description="Basic residues" evidence="2">
    <location>
        <begin position="1268"/>
        <end position="1279"/>
    </location>
</feature>
<dbReference type="GO" id="GO:0003723">
    <property type="term" value="F:RNA binding"/>
    <property type="evidence" value="ECO:0007669"/>
    <property type="project" value="UniProtKB-UniRule"/>
</dbReference>
<feature type="region of interest" description="Disordered" evidence="2">
    <location>
        <begin position="662"/>
        <end position="769"/>
    </location>
</feature>
<sequence>MSLHVTPATPAGARAQSVPPKSSISPELSPTAAVFDPSKQTRALTPLITAGQTGMATNGVRAQTLKASPGSGAALFSTDDGRHPHRPPPGPPFTPVIVRSDPVLGVVGFANYWRNKHPHYYHCLFTQQGWGITDLWDRADIHLESPGFLKEVLKFITQDNEFRVHKFANKWSRDHTDKLDMIGGDMSDLFDPHDSLTFVYKIFTDGETESSPPEFLYQALYIMRTAMRRTVQEEEQHRASEAAMNGNSRRSSADQHFVDHAAYPAARTQSGGSVPFHPHGARGPPPGPPPSGYRAIVPSTNGQLRNPRNRPYRSNSGSGRSGAPFQNQNMMGNAARVPSEQRCHQPPGPPFYNDQSLHPHMQLEPGMMGNMGPMPHVNRPSPLHSPPFLPSQAMCPPMLQHGQMPLPPPPPTVPLDPNHPVPNYIDTANMDPRGAARFVDLTNNMQYTADRNTDRHGSLRGGHMMSRAPSLYNPYTEEPYKSASFTQVPSGRKGGRGSFSNPPTRGRNYSSGYRGSFSNTFDKDDVPPRTSSGHFNGDTGGFHYRSVPNPDIVNDMESGCDSYRIGPKNTTVKKLYVSNLPDGIKEQELLIQFRKQADATRVDLKKIGNFAEVTHAFVYFSSPAQARLCLPDNCTFQVRNKTLIVSVPYAFYRVQESPLSRSALPANTPKHRQFSLSSAVSGTVDGNARSKSSGHTQYSPQDARSDLNWANQQQSSQQPQNNGSPRARQQKSRVSPTKKTQPRLHGSLDENKPNAKAVTVNEMVEKPDGDAVDVDLVSEETGAAVAAGVKESRTEPDVVSEGIKKSTDDQSLQNTPPVKPDTLTASPNEMESEVQHKSGASFSDTTIVEVSLNDTGSDSSEQLVPDKNKDSENNVEVTRSESVSGDHQENTAGGTVSDDDQKNDLSFHSAQEVPDESTVALEEKSSVYRSTSSEPSDIIPLKTISASSQPESEATTTNPSMVEEPAKQSATEQTRKQGAKQTQSLYPFAKPSKTQSKKEKQAKKKDKRKERKEKTKTDKVESDEKSNDHSLVPIAENTTNAGPSEMDKLQNTIKSKTEIQNQRLSAYPVAPKPTSQVNFEQHPSMGSSVAQQDTVAEIPDLQQAFPRKESADISNVFPAPSVALSEPKEKVSPNSELPKIRSQAAKETSKRKIGHLSQIAVPKLNLSMTKAASSDSIAHPGNGPAEADSPNKLDAVISGQSEDIALLSYVRDSAASAATTPTLRAASPPPIPASTTTEFFTPMPTPTEYKVADGVSHSSDPSAVDLGKKKKKRKGKKKVNTTSDFQELHLASNKSEEDPFILQMNEIDDIKAKKNEGSALHGKGFGQEGENQGAKVCVDATTTAPGGASGNPSDHTD</sequence>
<evidence type="ECO:0000256" key="1">
    <source>
        <dbReference type="PROSITE-ProRule" id="PRU00176"/>
    </source>
</evidence>
<protein>
    <recommendedName>
        <fullName evidence="3">RRM domain-containing protein</fullName>
    </recommendedName>
</protein>
<evidence type="ECO:0000313" key="4">
    <source>
        <dbReference type="EMBL" id="CAI6263425.1"/>
    </source>
</evidence>
<feature type="region of interest" description="Disordered" evidence="2">
    <location>
        <begin position="482"/>
        <end position="542"/>
    </location>
</feature>
<feature type="region of interest" description="Disordered" evidence="2">
    <location>
        <begin position="1170"/>
        <end position="1196"/>
    </location>
</feature>
<feature type="region of interest" description="Disordered" evidence="2">
    <location>
        <begin position="232"/>
        <end position="254"/>
    </location>
</feature>
<dbReference type="SMART" id="SM00360">
    <property type="entry name" value="RRM"/>
    <property type="match status" value="1"/>
</dbReference>